<dbReference type="Proteomes" id="UP000198775">
    <property type="component" value="Unassembled WGS sequence"/>
</dbReference>
<gene>
    <name evidence="2" type="ORF">SAMN05216388_10761</name>
</gene>
<evidence type="ECO:0000256" key="1">
    <source>
        <dbReference type="SAM" id="MobiDB-lite"/>
    </source>
</evidence>
<feature type="non-terminal residue" evidence="2">
    <location>
        <position position="239"/>
    </location>
</feature>
<proteinExistence type="predicted"/>
<dbReference type="AlphaFoldDB" id="A0A1H8WTJ7"/>
<feature type="region of interest" description="Disordered" evidence="1">
    <location>
        <begin position="106"/>
        <end position="161"/>
    </location>
</feature>
<reference evidence="3" key="1">
    <citation type="submission" date="2016-10" db="EMBL/GenBank/DDBJ databases">
        <authorList>
            <person name="Varghese N."/>
            <person name="Submissions S."/>
        </authorList>
    </citation>
    <scope>NUCLEOTIDE SEQUENCE [LARGE SCALE GENOMIC DNA]</scope>
    <source>
        <strain evidence="3">IBRC-M 10043</strain>
    </source>
</reference>
<name>A0A1H8WTJ7_9EURY</name>
<sequence length="239" mass="27075">MSSENKNHEHSCPYCDQRQFVQPTTCLQPGRVVPWNDDKPFFEGGTGFTLHEALTIDGRDDDDSIVKCCNCETFFRLSEDGLIEIPIDGLRSVPEDALLTVVDPRDLDQGVQEQPVTRMPAPEGDRPGTSDGHEMKRYKKDDLRKSSDARQGSLGEVADIVGERDKVSTKNVTREMAESREVNEADALIDHREHHDERCATQMGEEARLNLSRRPGETLEQYETRLAEQRVHQDDHETA</sequence>
<evidence type="ECO:0000313" key="2">
    <source>
        <dbReference type="EMBL" id="SEP30946.1"/>
    </source>
</evidence>
<dbReference type="RefSeq" id="WP_139203763.1">
    <property type="nucleotide sequence ID" value="NZ_FOCX01000076.1"/>
</dbReference>
<accession>A0A1H8WTJ7</accession>
<keyword evidence="3" id="KW-1185">Reference proteome</keyword>
<feature type="compositionally biased region" description="Basic and acidic residues" evidence="1">
    <location>
        <begin position="123"/>
        <end position="148"/>
    </location>
</feature>
<dbReference type="EMBL" id="FOCX01000076">
    <property type="protein sequence ID" value="SEP30946.1"/>
    <property type="molecule type" value="Genomic_DNA"/>
</dbReference>
<evidence type="ECO:0000313" key="3">
    <source>
        <dbReference type="Proteomes" id="UP000198775"/>
    </source>
</evidence>
<protein>
    <submittedName>
        <fullName evidence="2">Uncharacterized protein</fullName>
    </submittedName>
</protein>
<organism evidence="2 3">
    <name type="scientific">Halorientalis persicus</name>
    <dbReference type="NCBI Taxonomy" id="1367881"/>
    <lineage>
        <taxon>Archaea</taxon>
        <taxon>Methanobacteriati</taxon>
        <taxon>Methanobacteriota</taxon>
        <taxon>Stenosarchaea group</taxon>
        <taxon>Halobacteria</taxon>
        <taxon>Halobacteriales</taxon>
        <taxon>Haloarculaceae</taxon>
        <taxon>Halorientalis</taxon>
    </lineage>
</organism>